<dbReference type="GeneID" id="303173011"/>
<name>A0A1R4FXC1_9MICO</name>
<dbReference type="InterPro" id="IPR052018">
    <property type="entry name" value="PHP_domain"/>
</dbReference>
<organism evidence="2 3">
    <name type="scientific">Agrococcus casei LMG 22410</name>
    <dbReference type="NCBI Taxonomy" id="1255656"/>
    <lineage>
        <taxon>Bacteria</taxon>
        <taxon>Bacillati</taxon>
        <taxon>Actinomycetota</taxon>
        <taxon>Actinomycetes</taxon>
        <taxon>Micrococcales</taxon>
        <taxon>Microbacteriaceae</taxon>
        <taxon>Agrococcus</taxon>
    </lineage>
</organism>
<sequence>MPTAFDWHGLAGPIDLHAHSNASDGTDAPRVLVETAKRAGLGAVAITDHDTTAGWQEAAEAAQEHGVALIPGVEFSSQLEYRSVHILGYLLDEHAPAFLEERERIRAERLGRAKLMVERIGADHPLRWQHVVDEAREGATIGRPHIADALVALGIVPDRSAAFDGILHWRGGYYQPHRAPEPAHAVRIIREAGGVPVIAHPAARGRAMMERDELVKLVDAGLFGLEVFHRDNPEQDREWLMERAQEFDLVATGSSDWHGRGKPNRMGENTTAPVALQLIVEEASGTEPVIPTSLRSSD</sequence>
<dbReference type="OrthoDB" id="9804333at2"/>
<dbReference type="Gene3D" id="3.20.20.140">
    <property type="entry name" value="Metal-dependent hydrolases"/>
    <property type="match status" value="1"/>
</dbReference>
<dbReference type="Gene3D" id="1.10.150.650">
    <property type="match status" value="1"/>
</dbReference>
<accession>A0A1R4FXC1</accession>
<dbReference type="Pfam" id="PF02811">
    <property type="entry name" value="PHP"/>
    <property type="match status" value="1"/>
</dbReference>
<dbReference type="SUPFAM" id="SSF89550">
    <property type="entry name" value="PHP domain-like"/>
    <property type="match status" value="1"/>
</dbReference>
<dbReference type="RefSeq" id="WP_086991875.1">
    <property type="nucleotide sequence ID" value="NZ_FUHU01000028.1"/>
</dbReference>
<evidence type="ECO:0000313" key="2">
    <source>
        <dbReference type="EMBL" id="SJM60487.1"/>
    </source>
</evidence>
<dbReference type="EMBL" id="FUHU01000028">
    <property type="protein sequence ID" value="SJM60487.1"/>
    <property type="molecule type" value="Genomic_DNA"/>
</dbReference>
<dbReference type="InterPro" id="IPR016195">
    <property type="entry name" value="Pol/histidinol_Pase-like"/>
</dbReference>
<dbReference type="InterPro" id="IPR003141">
    <property type="entry name" value="Pol/His_phosphatase_N"/>
</dbReference>
<dbReference type="PANTHER" id="PTHR42924:SF3">
    <property type="entry name" value="POLYMERASE_HISTIDINOL PHOSPHATASE N-TERMINAL DOMAIN-CONTAINING PROTEIN"/>
    <property type="match status" value="1"/>
</dbReference>
<dbReference type="PROSITE" id="PS50890">
    <property type="entry name" value="PUA"/>
    <property type="match status" value="1"/>
</dbReference>
<dbReference type="Proteomes" id="UP000195787">
    <property type="component" value="Unassembled WGS sequence"/>
</dbReference>
<feature type="domain" description="Polymerase/histidinol phosphatase N-terminal" evidence="1">
    <location>
        <begin position="14"/>
        <end position="79"/>
    </location>
</feature>
<evidence type="ECO:0000259" key="1">
    <source>
        <dbReference type="SMART" id="SM00481"/>
    </source>
</evidence>
<dbReference type="GO" id="GO:0004534">
    <property type="term" value="F:5'-3' RNA exonuclease activity"/>
    <property type="evidence" value="ECO:0007669"/>
    <property type="project" value="TreeGrafter"/>
</dbReference>
<proteinExistence type="predicted"/>
<protein>
    <submittedName>
        <fullName evidence="2">COG0613, Predicted metal-dependent phosphoesterases (PHP family)</fullName>
    </submittedName>
</protein>
<reference evidence="2 3" key="1">
    <citation type="submission" date="2017-02" db="EMBL/GenBank/DDBJ databases">
        <authorList>
            <person name="Peterson S.W."/>
        </authorList>
    </citation>
    <scope>NUCLEOTIDE SEQUENCE [LARGE SCALE GENOMIC DNA]</scope>
    <source>
        <strain evidence="2 3">LMG 22410</strain>
    </source>
</reference>
<evidence type="ECO:0000313" key="3">
    <source>
        <dbReference type="Proteomes" id="UP000195787"/>
    </source>
</evidence>
<dbReference type="InterPro" id="IPR004013">
    <property type="entry name" value="PHP_dom"/>
</dbReference>
<dbReference type="AlphaFoldDB" id="A0A1R4FXC1"/>
<keyword evidence="3" id="KW-1185">Reference proteome</keyword>
<dbReference type="PANTHER" id="PTHR42924">
    <property type="entry name" value="EXONUCLEASE"/>
    <property type="match status" value="1"/>
</dbReference>
<gene>
    <name evidence="2" type="ORF">CZ674_07240</name>
</gene>
<dbReference type="GO" id="GO:0035312">
    <property type="term" value="F:5'-3' DNA exonuclease activity"/>
    <property type="evidence" value="ECO:0007669"/>
    <property type="project" value="TreeGrafter"/>
</dbReference>
<dbReference type="SMART" id="SM00481">
    <property type="entry name" value="POLIIIAc"/>
    <property type="match status" value="1"/>
</dbReference>
<dbReference type="CDD" id="cd07438">
    <property type="entry name" value="PHP_HisPPase_AMP"/>
    <property type="match status" value="1"/>
</dbReference>